<dbReference type="InterPro" id="IPR022062">
    <property type="entry name" value="DUF3618"/>
</dbReference>
<comment type="caution">
    <text evidence="3">The sequence shown here is derived from an EMBL/GenBank/DDBJ whole genome shotgun (WGS) entry which is preliminary data.</text>
</comment>
<accession>A0ABW1KA30</accession>
<evidence type="ECO:0000313" key="3">
    <source>
        <dbReference type="EMBL" id="MFC6017689.1"/>
    </source>
</evidence>
<dbReference type="Proteomes" id="UP001596203">
    <property type="component" value="Unassembled WGS sequence"/>
</dbReference>
<keyword evidence="2" id="KW-0472">Membrane</keyword>
<feature type="transmembrane region" description="Helical" evidence="2">
    <location>
        <begin position="134"/>
        <end position="151"/>
    </location>
</feature>
<evidence type="ECO:0000313" key="4">
    <source>
        <dbReference type="Proteomes" id="UP001596203"/>
    </source>
</evidence>
<feature type="compositionally biased region" description="Basic and acidic residues" evidence="1">
    <location>
        <begin position="37"/>
        <end position="56"/>
    </location>
</feature>
<organism evidence="3 4">
    <name type="scientific">Plantactinospora solaniradicis</name>
    <dbReference type="NCBI Taxonomy" id="1723736"/>
    <lineage>
        <taxon>Bacteria</taxon>
        <taxon>Bacillati</taxon>
        <taxon>Actinomycetota</taxon>
        <taxon>Actinomycetes</taxon>
        <taxon>Micromonosporales</taxon>
        <taxon>Micromonosporaceae</taxon>
        <taxon>Plantactinospora</taxon>
    </lineage>
</organism>
<feature type="region of interest" description="Disordered" evidence="1">
    <location>
        <begin position="37"/>
        <end position="66"/>
    </location>
</feature>
<sequence>MTTGDGAGDMDQTRAEIDKRRAELGETVQALAARTDVQARGREKAAQVGNRARERSAQATSTVREKATQVPKTAGQKLMQVPKTAGQKVVQLPRKAGQMAVNGAKTAGQQGARGAQAVGASANRAGGGVRRNPVPFAIGAVAAIVGVSVARRRSQAARAKRRTGRWDTDRLIRMARPVAPWWSAAAGSVKRLARSRTRGGR</sequence>
<dbReference type="EMBL" id="JBHSPR010000010">
    <property type="protein sequence ID" value="MFC6017689.1"/>
    <property type="molecule type" value="Genomic_DNA"/>
</dbReference>
<keyword evidence="4" id="KW-1185">Reference proteome</keyword>
<evidence type="ECO:0000256" key="2">
    <source>
        <dbReference type="SAM" id="Phobius"/>
    </source>
</evidence>
<name>A0ABW1KA30_9ACTN</name>
<evidence type="ECO:0000256" key="1">
    <source>
        <dbReference type="SAM" id="MobiDB-lite"/>
    </source>
</evidence>
<dbReference type="RefSeq" id="WP_377422140.1">
    <property type="nucleotide sequence ID" value="NZ_JBHSPR010000010.1"/>
</dbReference>
<keyword evidence="2" id="KW-1133">Transmembrane helix</keyword>
<reference evidence="4" key="1">
    <citation type="journal article" date="2019" name="Int. J. Syst. Evol. Microbiol.">
        <title>The Global Catalogue of Microorganisms (GCM) 10K type strain sequencing project: providing services to taxonomists for standard genome sequencing and annotation.</title>
        <authorList>
            <consortium name="The Broad Institute Genomics Platform"/>
            <consortium name="The Broad Institute Genome Sequencing Center for Infectious Disease"/>
            <person name="Wu L."/>
            <person name="Ma J."/>
        </authorList>
    </citation>
    <scope>NUCLEOTIDE SEQUENCE [LARGE SCALE GENOMIC DNA]</scope>
    <source>
        <strain evidence="4">ZS-35-S2</strain>
    </source>
</reference>
<protein>
    <submittedName>
        <fullName evidence="3">DUF3618 domain-containing protein</fullName>
    </submittedName>
</protein>
<gene>
    <name evidence="3" type="ORF">ACFP2T_15915</name>
</gene>
<keyword evidence="2" id="KW-0812">Transmembrane</keyword>
<proteinExistence type="predicted"/>
<dbReference type="Pfam" id="PF12277">
    <property type="entry name" value="DUF3618"/>
    <property type="match status" value="1"/>
</dbReference>